<dbReference type="InterPro" id="IPR001633">
    <property type="entry name" value="EAL_dom"/>
</dbReference>
<dbReference type="SMART" id="SM00052">
    <property type="entry name" value="EAL"/>
    <property type="match status" value="1"/>
</dbReference>
<dbReference type="GO" id="GO:0071111">
    <property type="term" value="F:cyclic-guanylate-specific phosphodiesterase activity"/>
    <property type="evidence" value="ECO:0007669"/>
    <property type="project" value="InterPro"/>
</dbReference>
<dbReference type="Proteomes" id="UP001165667">
    <property type="component" value="Unassembled WGS sequence"/>
</dbReference>
<dbReference type="PROSITE" id="PS50883">
    <property type="entry name" value="EAL"/>
    <property type="match status" value="1"/>
</dbReference>
<feature type="domain" description="EAL" evidence="1">
    <location>
        <begin position="1"/>
        <end position="250"/>
    </location>
</feature>
<dbReference type="SUPFAM" id="SSF141868">
    <property type="entry name" value="EAL domain-like"/>
    <property type="match status" value="1"/>
</dbReference>
<keyword evidence="3" id="KW-1185">Reference proteome</keyword>
<reference evidence="2" key="1">
    <citation type="submission" date="2022-05" db="EMBL/GenBank/DDBJ databases">
        <authorList>
            <person name="Pankratov T."/>
        </authorList>
    </citation>
    <scope>NUCLEOTIDE SEQUENCE</scope>
    <source>
        <strain evidence="2">BP6-180914</strain>
    </source>
</reference>
<dbReference type="PANTHER" id="PTHR33121:SF15">
    <property type="entry name" value="BLUE LIGHT- AND TEMPERATURE-REGULATED ANTIREPRESSOR BLUF"/>
    <property type="match status" value="1"/>
</dbReference>
<dbReference type="Gene3D" id="3.20.20.450">
    <property type="entry name" value="EAL domain"/>
    <property type="match status" value="1"/>
</dbReference>
<proteinExistence type="predicted"/>
<protein>
    <submittedName>
        <fullName evidence="2">EAL domain-containing protein</fullName>
    </submittedName>
</protein>
<evidence type="ECO:0000313" key="3">
    <source>
        <dbReference type="Proteomes" id="UP001165667"/>
    </source>
</evidence>
<dbReference type="PANTHER" id="PTHR33121">
    <property type="entry name" value="CYCLIC DI-GMP PHOSPHODIESTERASE PDEF"/>
    <property type="match status" value="1"/>
</dbReference>
<dbReference type="Pfam" id="PF00563">
    <property type="entry name" value="EAL"/>
    <property type="match status" value="1"/>
</dbReference>
<sequence>MSTGCQGCRNGSGFAKPFSMAFQPIVDISSGKVFAHEALVRGPNGEGANTILSVVDQTNRYSFDQMCRVKAIELAARLGLADDGACLSINFMPNAVYEPRACIRLTLEAATRTGFPLDRIIFEFTENEKLDVTHVMNIMATYKEIGFKTAIDDFGAGNAGLVLLARYQPDIVKIDMDLIRGIDRDQVKRSILRHMLRLLDELGIVPLCEGIETTGELDVLQDLGVRLIQGYLLAKPAFEALAIPARIVPRIQMVA</sequence>
<dbReference type="AlphaFoldDB" id="A0AA41Z8K6"/>
<comment type="caution">
    <text evidence="2">The sequence shown here is derived from an EMBL/GenBank/DDBJ whole genome shotgun (WGS) entry which is preliminary data.</text>
</comment>
<dbReference type="EMBL" id="JAMOIM010000052">
    <property type="protein sequence ID" value="MCW6512503.1"/>
    <property type="molecule type" value="Genomic_DNA"/>
</dbReference>
<dbReference type="InterPro" id="IPR035919">
    <property type="entry name" value="EAL_sf"/>
</dbReference>
<dbReference type="RefSeq" id="WP_282588879.1">
    <property type="nucleotide sequence ID" value="NZ_JAMOIM010000052.1"/>
</dbReference>
<dbReference type="InterPro" id="IPR050706">
    <property type="entry name" value="Cyclic-di-GMP_PDE-like"/>
</dbReference>
<gene>
    <name evidence="2" type="ORF">M8523_31820</name>
</gene>
<evidence type="ECO:0000313" key="2">
    <source>
        <dbReference type="EMBL" id="MCW6512503.1"/>
    </source>
</evidence>
<evidence type="ECO:0000259" key="1">
    <source>
        <dbReference type="PROSITE" id="PS50883"/>
    </source>
</evidence>
<name>A0AA41Z8K6_9HYPH</name>
<organism evidence="2 3">
    <name type="scientific">Lichenifustis flavocetrariae</name>
    <dbReference type="NCBI Taxonomy" id="2949735"/>
    <lineage>
        <taxon>Bacteria</taxon>
        <taxon>Pseudomonadati</taxon>
        <taxon>Pseudomonadota</taxon>
        <taxon>Alphaproteobacteria</taxon>
        <taxon>Hyphomicrobiales</taxon>
        <taxon>Lichenihabitantaceae</taxon>
        <taxon>Lichenifustis</taxon>
    </lineage>
</organism>
<accession>A0AA41Z8K6</accession>
<dbReference type="CDD" id="cd01948">
    <property type="entry name" value="EAL"/>
    <property type="match status" value="1"/>
</dbReference>